<reference evidence="3" key="1">
    <citation type="journal article" date="2019" name="Int. J. Syst. Evol. Microbiol.">
        <title>The Global Catalogue of Microorganisms (GCM) 10K type strain sequencing project: providing services to taxonomists for standard genome sequencing and annotation.</title>
        <authorList>
            <consortium name="The Broad Institute Genomics Platform"/>
            <consortium name="The Broad Institute Genome Sequencing Center for Infectious Disease"/>
            <person name="Wu L."/>
            <person name="Ma J."/>
        </authorList>
    </citation>
    <scope>NUCLEOTIDE SEQUENCE [LARGE SCALE GENOMIC DNA]</scope>
    <source>
        <strain evidence="3">JCM 30346</strain>
    </source>
</reference>
<protein>
    <submittedName>
        <fullName evidence="2">Suppressor of fused domain protein</fullName>
    </submittedName>
</protein>
<accession>A0ABW1NR95</accession>
<feature type="domain" description="Suppressor of fused-like" evidence="1">
    <location>
        <begin position="200"/>
        <end position="337"/>
    </location>
</feature>
<evidence type="ECO:0000259" key="1">
    <source>
        <dbReference type="Pfam" id="PF05076"/>
    </source>
</evidence>
<dbReference type="EMBL" id="JBHSRF010000064">
    <property type="protein sequence ID" value="MFC6085523.1"/>
    <property type="molecule type" value="Genomic_DNA"/>
</dbReference>
<name>A0ABW1NR95_9ACTN</name>
<keyword evidence="3" id="KW-1185">Reference proteome</keyword>
<evidence type="ECO:0000313" key="3">
    <source>
        <dbReference type="Proteomes" id="UP001596137"/>
    </source>
</evidence>
<organism evidence="2 3">
    <name type="scientific">Sphaerisporangium aureirubrum</name>
    <dbReference type="NCBI Taxonomy" id="1544736"/>
    <lineage>
        <taxon>Bacteria</taxon>
        <taxon>Bacillati</taxon>
        <taxon>Actinomycetota</taxon>
        <taxon>Actinomycetes</taxon>
        <taxon>Streptosporangiales</taxon>
        <taxon>Streptosporangiaceae</taxon>
        <taxon>Sphaerisporangium</taxon>
    </lineage>
</organism>
<dbReference type="Pfam" id="PF05076">
    <property type="entry name" value="SUFU"/>
    <property type="match status" value="1"/>
</dbReference>
<gene>
    <name evidence="2" type="ORF">ACFP1K_30455</name>
</gene>
<proteinExistence type="predicted"/>
<dbReference type="RefSeq" id="WP_380759749.1">
    <property type="nucleotide sequence ID" value="NZ_JBHSRF010000064.1"/>
</dbReference>
<comment type="caution">
    <text evidence="2">The sequence shown here is derived from an EMBL/GenBank/DDBJ whole genome shotgun (WGS) entry which is preliminary data.</text>
</comment>
<evidence type="ECO:0000313" key="2">
    <source>
        <dbReference type="EMBL" id="MFC6085523.1"/>
    </source>
</evidence>
<sequence>MGTTDVILTDTSPYGSRAVTVETDGVSSVAYLRDAGGGVHGAVWLANHGNAPASSEHLDPADLWRSPVMPGSATRVPEGSAPPAAGELDVLWFEEGDGAALYRNGELLAVIPGWADLERGMPGYARDAIGESPLAWSLTEALEGLAPRIAKARSYWEWRAGDGSWPSFQQFAMSHLDARVGPADRYWDIGGDTLPTVGITERPRDGYTVLSTIGMSCQRMPTVEQYIEQPDAFARIELALATRVEVTEAAQVLLWLARYPWQSVTWLGHGHTAGWYGGPGSFPLGTDYEGVVLLNAMPGLPDLSGFAFGGDEVRWLWTVPITGTEMRIATEQGHERLSLGGRIP</sequence>
<dbReference type="Proteomes" id="UP001596137">
    <property type="component" value="Unassembled WGS sequence"/>
</dbReference>
<dbReference type="InterPro" id="IPR020941">
    <property type="entry name" value="SUFU-like_domain"/>
</dbReference>